<organism evidence="7 8">
    <name type="scientific">Jutongia huaianensis</name>
    <dbReference type="NCBI Taxonomy" id="2763668"/>
    <lineage>
        <taxon>Bacteria</taxon>
        <taxon>Bacillati</taxon>
        <taxon>Bacillota</taxon>
        <taxon>Clostridia</taxon>
        <taxon>Lachnospirales</taxon>
        <taxon>Lachnospiraceae</taxon>
        <taxon>Jutongia</taxon>
    </lineage>
</organism>
<dbReference type="SUPFAM" id="SSF141322">
    <property type="entry name" value="NfeD domain-like"/>
    <property type="match status" value="1"/>
</dbReference>
<dbReference type="Gene3D" id="2.40.50.140">
    <property type="entry name" value="Nucleic acid-binding proteins"/>
    <property type="match status" value="1"/>
</dbReference>
<proteinExistence type="predicted"/>
<evidence type="ECO:0000313" key="8">
    <source>
        <dbReference type="Proteomes" id="UP000606193"/>
    </source>
</evidence>
<comment type="subcellular location">
    <subcellularLocation>
        <location evidence="1">Membrane</location>
        <topology evidence="1">Multi-pass membrane protein</topology>
    </subcellularLocation>
</comment>
<evidence type="ECO:0000256" key="2">
    <source>
        <dbReference type="ARBA" id="ARBA00022692"/>
    </source>
</evidence>
<keyword evidence="8" id="KW-1185">Reference proteome</keyword>
<evidence type="ECO:0000259" key="6">
    <source>
        <dbReference type="Pfam" id="PF01957"/>
    </source>
</evidence>
<dbReference type="InterPro" id="IPR012340">
    <property type="entry name" value="NA-bd_OB-fold"/>
</dbReference>
<evidence type="ECO:0000256" key="3">
    <source>
        <dbReference type="ARBA" id="ARBA00022989"/>
    </source>
</evidence>
<dbReference type="Proteomes" id="UP000606193">
    <property type="component" value="Unassembled WGS sequence"/>
</dbReference>
<evidence type="ECO:0000256" key="1">
    <source>
        <dbReference type="ARBA" id="ARBA00004141"/>
    </source>
</evidence>
<dbReference type="InterPro" id="IPR052165">
    <property type="entry name" value="Membrane_assoc_protease"/>
</dbReference>
<keyword evidence="4 5" id="KW-0472">Membrane</keyword>
<reference evidence="7 8" key="1">
    <citation type="submission" date="2020-08" db="EMBL/GenBank/DDBJ databases">
        <title>Genome public.</title>
        <authorList>
            <person name="Liu C."/>
            <person name="Sun Q."/>
        </authorList>
    </citation>
    <scope>NUCLEOTIDE SEQUENCE [LARGE SCALE GENOMIC DNA]</scope>
    <source>
        <strain evidence="7 8">NSJ-37</strain>
    </source>
</reference>
<dbReference type="PANTHER" id="PTHR33507">
    <property type="entry name" value="INNER MEMBRANE PROTEIN YBBJ"/>
    <property type="match status" value="1"/>
</dbReference>
<dbReference type="PANTHER" id="PTHR33507:SF3">
    <property type="entry name" value="INNER MEMBRANE PROTEIN YBBJ"/>
    <property type="match status" value="1"/>
</dbReference>
<comment type="caution">
    <text evidence="7">The sequence shown here is derived from an EMBL/GenBank/DDBJ whole genome shotgun (WGS) entry which is preliminary data.</text>
</comment>
<dbReference type="RefSeq" id="WP_249297575.1">
    <property type="nucleotide sequence ID" value="NZ_JACRSX010000004.1"/>
</dbReference>
<feature type="domain" description="NfeD-like C-terminal" evidence="6">
    <location>
        <begin position="105"/>
        <end position="165"/>
    </location>
</feature>
<sequence>MSGLSGIFTFRLQSLLQSLFRTDENYIFFWLIALVAFLIIEIITLGLTTIWFAAGALISFIAAWLGQPLGVQLVLFFVVSFILLIFTRPVVQKRLNGSRVRTNVNSMIGKEGKVTELIDNFNETGCIIVDGMEWTARAADEGKRIQAGRKVVIQEIRGVKAIVNPVSDDIE</sequence>
<evidence type="ECO:0000313" key="7">
    <source>
        <dbReference type="EMBL" id="MBC8562024.1"/>
    </source>
</evidence>
<evidence type="ECO:0000256" key="5">
    <source>
        <dbReference type="SAM" id="Phobius"/>
    </source>
</evidence>
<dbReference type="Pfam" id="PF01957">
    <property type="entry name" value="NfeD"/>
    <property type="match status" value="1"/>
</dbReference>
<evidence type="ECO:0000256" key="4">
    <source>
        <dbReference type="ARBA" id="ARBA00023136"/>
    </source>
</evidence>
<keyword evidence="3 5" id="KW-1133">Transmembrane helix</keyword>
<dbReference type="EMBL" id="JACRSX010000004">
    <property type="protein sequence ID" value="MBC8562024.1"/>
    <property type="molecule type" value="Genomic_DNA"/>
</dbReference>
<gene>
    <name evidence="7" type="ORF">H8704_05150</name>
</gene>
<protein>
    <submittedName>
        <fullName evidence="7">NfeD family protein</fullName>
    </submittedName>
</protein>
<dbReference type="InterPro" id="IPR002810">
    <property type="entry name" value="NfeD-like_C"/>
</dbReference>
<accession>A0ABR7N064</accession>
<feature type="transmembrane region" description="Helical" evidence="5">
    <location>
        <begin position="26"/>
        <end position="43"/>
    </location>
</feature>
<feature type="transmembrane region" description="Helical" evidence="5">
    <location>
        <begin position="73"/>
        <end position="91"/>
    </location>
</feature>
<name>A0ABR7N064_9FIRM</name>
<keyword evidence="2 5" id="KW-0812">Transmembrane</keyword>